<evidence type="ECO:0000256" key="2">
    <source>
        <dbReference type="ARBA" id="ARBA00004245"/>
    </source>
</evidence>
<keyword evidence="5 10" id="KW-0493">Microtubule</keyword>
<evidence type="ECO:0000256" key="5">
    <source>
        <dbReference type="ARBA" id="ARBA00022701"/>
    </source>
</evidence>
<evidence type="ECO:0000256" key="9">
    <source>
        <dbReference type="ARBA" id="ARBA00023242"/>
    </source>
</evidence>
<keyword evidence="4 10" id="KW-0963">Cytoplasm</keyword>
<evidence type="ECO:0000256" key="11">
    <source>
        <dbReference type="SAM" id="MobiDB-lite"/>
    </source>
</evidence>
<organism evidence="12 13">
    <name type="scientific">Sorghum bicolor</name>
    <name type="common">Sorghum</name>
    <name type="synonym">Sorghum vulgare</name>
    <dbReference type="NCBI Taxonomy" id="4558"/>
    <lineage>
        <taxon>Eukaryota</taxon>
        <taxon>Viridiplantae</taxon>
        <taxon>Streptophyta</taxon>
        <taxon>Embryophyta</taxon>
        <taxon>Tracheophyta</taxon>
        <taxon>Spermatophyta</taxon>
        <taxon>Magnoliopsida</taxon>
        <taxon>Liliopsida</taxon>
        <taxon>Poales</taxon>
        <taxon>Poaceae</taxon>
        <taxon>PACMAD clade</taxon>
        <taxon>Panicoideae</taxon>
        <taxon>Andropogonodae</taxon>
        <taxon>Andropogoneae</taxon>
        <taxon>Sorghinae</taxon>
        <taxon>Sorghum</taxon>
    </lineage>
</organism>
<evidence type="ECO:0000256" key="7">
    <source>
        <dbReference type="ARBA" id="ARBA00022927"/>
    </source>
</evidence>
<proteinExistence type="inferred from homology"/>
<sequence length="126" mass="14004">MATVPHMVRHNDGSSLFLLARRRGRTSSEDRKPVGAGSPPPAAAAAVAAAHKIQLKSADMKEEMQQEAFEIAHVAFKKHSMEKDIAEYIKKEFDKNYGPTWHCIVGRNFGNALLPTPLWEPLLNLN</sequence>
<dbReference type="InParanoid" id="A0A1Z5RHH6"/>
<keyword evidence="3" id="KW-0813">Transport</keyword>
<dbReference type="GO" id="GO:0007017">
    <property type="term" value="P:microtubule-based process"/>
    <property type="evidence" value="ECO:0007669"/>
    <property type="project" value="InterPro"/>
</dbReference>
<dbReference type="OMA" id="MVRHNDG"/>
<evidence type="ECO:0000256" key="8">
    <source>
        <dbReference type="ARBA" id="ARBA00023212"/>
    </source>
</evidence>
<dbReference type="GO" id="GO:0015031">
    <property type="term" value="P:protein transport"/>
    <property type="evidence" value="ECO:0007669"/>
    <property type="project" value="UniProtKB-KW"/>
</dbReference>
<dbReference type="SUPFAM" id="SSF54648">
    <property type="entry name" value="DLC"/>
    <property type="match status" value="1"/>
</dbReference>
<keyword evidence="8 10" id="KW-0206">Cytoskeleton</keyword>
<comment type="subcellular location">
    <subcellularLocation>
        <location evidence="2 10">Cytoplasm</location>
        <location evidence="2 10">Cytoskeleton</location>
    </subcellularLocation>
    <subcellularLocation>
        <location evidence="1">Nucleus</location>
    </subcellularLocation>
</comment>
<dbReference type="GO" id="GO:0005634">
    <property type="term" value="C:nucleus"/>
    <property type="evidence" value="ECO:0007669"/>
    <property type="project" value="UniProtKB-SubCell"/>
</dbReference>
<dbReference type="AlphaFoldDB" id="A0A1Z5RHH6"/>
<dbReference type="EMBL" id="CM000764">
    <property type="protein sequence ID" value="OQU83188.1"/>
    <property type="molecule type" value="Genomic_DNA"/>
</dbReference>
<keyword evidence="6" id="KW-0509">mRNA transport</keyword>
<dbReference type="GO" id="GO:0045505">
    <property type="term" value="F:dynein intermediate chain binding"/>
    <property type="evidence" value="ECO:0000318"/>
    <property type="project" value="GO_Central"/>
</dbReference>
<evidence type="ECO:0000256" key="10">
    <source>
        <dbReference type="RuleBase" id="RU365010"/>
    </source>
</evidence>
<evidence type="ECO:0000256" key="4">
    <source>
        <dbReference type="ARBA" id="ARBA00022490"/>
    </source>
</evidence>
<comment type="similarity">
    <text evidence="10">Belongs to the dynein light chain family.</text>
</comment>
<evidence type="ECO:0000313" key="13">
    <source>
        <dbReference type="Proteomes" id="UP000000768"/>
    </source>
</evidence>
<gene>
    <name evidence="12" type="ORF">SORBI_3005G089900</name>
</gene>
<dbReference type="Proteomes" id="UP000000768">
    <property type="component" value="Chromosome 5"/>
</dbReference>
<dbReference type="Gramene" id="OQU83188">
    <property type="protein sequence ID" value="OQU83188"/>
    <property type="gene ID" value="SORBI_3005G089900"/>
</dbReference>
<evidence type="ECO:0000256" key="6">
    <source>
        <dbReference type="ARBA" id="ARBA00022816"/>
    </source>
</evidence>
<evidence type="ECO:0000256" key="1">
    <source>
        <dbReference type="ARBA" id="ARBA00004123"/>
    </source>
</evidence>
<evidence type="ECO:0000256" key="3">
    <source>
        <dbReference type="ARBA" id="ARBA00022448"/>
    </source>
</evidence>
<reference evidence="13" key="2">
    <citation type="journal article" date="2018" name="Plant J.">
        <title>The Sorghum bicolor reference genome: improved assembly, gene annotations, a transcriptome atlas, and signatures of genome organization.</title>
        <authorList>
            <person name="McCormick R.F."/>
            <person name="Truong S.K."/>
            <person name="Sreedasyam A."/>
            <person name="Jenkins J."/>
            <person name="Shu S."/>
            <person name="Sims D."/>
            <person name="Kennedy M."/>
            <person name="Amirebrahimi M."/>
            <person name="Weers B.D."/>
            <person name="McKinley B."/>
            <person name="Mattison A."/>
            <person name="Morishige D.T."/>
            <person name="Grimwood J."/>
            <person name="Schmutz J."/>
            <person name="Mullet J.E."/>
        </authorList>
    </citation>
    <scope>NUCLEOTIDE SEQUENCE [LARGE SCALE GENOMIC DNA]</scope>
    <source>
        <strain evidence="13">cv. BTx623</strain>
    </source>
</reference>
<reference evidence="12 13" key="1">
    <citation type="journal article" date="2009" name="Nature">
        <title>The Sorghum bicolor genome and the diversification of grasses.</title>
        <authorList>
            <person name="Paterson A.H."/>
            <person name="Bowers J.E."/>
            <person name="Bruggmann R."/>
            <person name="Dubchak I."/>
            <person name="Grimwood J."/>
            <person name="Gundlach H."/>
            <person name="Haberer G."/>
            <person name="Hellsten U."/>
            <person name="Mitros T."/>
            <person name="Poliakov A."/>
            <person name="Schmutz J."/>
            <person name="Spannagl M."/>
            <person name="Tang H."/>
            <person name="Wang X."/>
            <person name="Wicker T."/>
            <person name="Bharti A.K."/>
            <person name="Chapman J."/>
            <person name="Feltus F.A."/>
            <person name="Gowik U."/>
            <person name="Grigoriev I.V."/>
            <person name="Lyons E."/>
            <person name="Maher C.A."/>
            <person name="Martis M."/>
            <person name="Narechania A."/>
            <person name="Otillar R.P."/>
            <person name="Penning B.W."/>
            <person name="Salamov A.A."/>
            <person name="Wang Y."/>
            <person name="Zhang L."/>
            <person name="Carpita N.C."/>
            <person name="Freeling M."/>
            <person name="Gingle A.R."/>
            <person name="Hash C.T."/>
            <person name="Keller B."/>
            <person name="Klein P."/>
            <person name="Kresovich S."/>
            <person name="McCann M.C."/>
            <person name="Ming R."/>
            <person name="Peterson D.G."/>
            <person name="Mehboob-ur-Rahman"/>
            <person name="Ware D."/>
            <person name="Westhoff P."/>
            <person name="Mayer K.F."/>
            <person name="Messing J."/>
            <person name="Rokhsar D.S."/>
        </authorList>
    </citation>
    <scope>NUCLEOTIDE SEQUENCE [LARGE SCALE GENOMIC DNA]</scope>
    <source>
        <strain evidence="13">cv. BTx623</strain>
    </source>
</reference>
<evidence type="ECO:0000313" key="12">
    <source>
        <dbReference type="EMBL" id="OQU83188.1"/>
    </source>
</evidence>
<dbReference type="InterPro" id="IPR001372">
    <property type="entry name" value="Dynein_light_chain_typ-1/2"/>
</dbReference>
<dbReference type="GO" id="GO:0005868">
    <property type="term" value="C:cytoplasmic dynein complex"/>
    <property type="evidence" value="ECO:0000318"/>
    <property type="project" value="GO_Central"/>
</dbReference>
<keyword evidence="10" id="KW-0243">Dynein</keyword>
<name>A0A1Z5RHH6_SORBI</name>
<feature type="region of interest" description="Disordered" evidence="11">
    <location>
        <begin position="21"/>
        <end position="43"/>
    </location>
</feature>
<dbReference type="InterPro" id="IPR037177">
    <property type="entry name" value="DLC_sf"/>
</dbReference>
<keyword evidence="13" id="KW-1185">Reference proteome</keyword>
<dbReference type="SMART" id="SM01375">
    <property type="entry name" value="Dynein_light"/>
    <property type="match status" value="1"/>
</dbReference>
<keyword evidence="9" id="KW-0539">Nucleus</keyword>
<keyword evidence="7" id="KW-0653">Protein transport</keyword>
<accession>A0A1Z5RHH6</accession>
<dbReference type="FunFam" id="3.30.740.10:FF:000005">
    <property type="entry name" value="Dynein light chain"/>
    <property type="match status" value="1"/>
</dbReference>
<dbReference type="Gene3D" id="3.30.740.10">
    <property type="entry name" value="Protein Inhibitor Of Neuronal Nitric Oxide Synthase"/>
    <property type="match status" value="1"/>
</dbReference>
<keyword evidence="10" id="KW-0505">Motor protein</keyword>
<dbReference type="PANTHER" id="PTHR11886:SF35">
    <property type="entry name" value="DYNEIN LIGHT CHAIN"/>
    <property type="match status" value="1"/>
</dbReference>
<dbReference type="Pfam" id="PF01221">
    <property type="entry name" value="Dynein_light"/>
    <property type="match status" value="1"/>
</dbReference>
<dbReference type="GO" id="GO:0005874">
    <property type="term" value="C:microtubule"/>
    <property type="evidence" value="ECO:0007669"/>
    <property type="project" value="UniProtKB-KW"/>
</dbReference>
<dbReference type="PANTHER" id="PTHR11886">
    <property type="entry name" value="DYNEIN LIGHT CHAIN"/>
    <property type="match status" value="1"/>
</dbReference>
<dbReference type="STRING" id="4558.A0A1Z5RHH6"/>
<protein>
    <recommendedName>
        <fullName evidence="10">Dynein light chain</fullName>
    </recommendedName>
</protein>
<dbReference type="GO" id="GO:0051028">
    <property type="term" value="P:mRNA transport"/>
    <property type="evidence" value="ECO:0007669"/>
    <property type="project" value="UniProtKB-KW"/>
</dbReference>